<keyword evidence="3" id="KW-0479">Metal-binding</keyword>
<dbReference type="GO" id="GO:0046872">
    <property type="term" value="F:metal ion binding"/>
    <property type="evidence" value="ECO:0007669"/>
    <property type="project" value="UniProtKB-KW"/>
</dbReference>
<dbReference type="GO" id="GO:0005829">
    <property type="term" value="C:cytosol"/>
    <property type="evidence" value="ECO:0007669"/>
    <property type="project" value="TreeGrafter"/>
</dbReference>
<dbReference type="AlphaFoldDB" id="A0A1M5T3Z3"/>
<dbReference type="STRING" id="1121409.SAMN02745124_00583"/>
<dbReference type="PROSITE" id="PS51918">
    <property type="entry name" value="RADICAL_SAM"/>
    <property type="match status" value="1"/>
</dbReference>
<reference evidence="7 8" key="1">
    <citation type="submission" date="2016-11" db="EMBL/GenBank/DDBJ databases">
        <authorList>
            <person name="Jaros S."/>
            <person name="Januszkiewicz K."/>
            <person name="Wedrychowicz H."/>
        </authorList>
    </citation>
    <scope>NUCLEOTIDE SEQUENCE [LARGE SCALE GENOMIC DNA]</scope>
    <source>
        <strain evidence="7 8">DSM 9705</strain>
    </source>
</reference>
<dbReference type="GO" id="GO:0051536">
    <property type="term" value="F:iron-sulfur cluster binding"/>
    <property type="evidence" value="ECO:0007669"/>
    <property type="project" value="UniProtKB-KW"/>
</dbReference>
<keyword evidence="4" id="KW-0408">Iron</keyword>
<evidence type="ECO:0000256" key="2">
    <source>
        <dbReference type="ARBA" id="ARBA00022691"/>
    </source>
</evidence>
<dbReference type="PANTHER" id="PTHR43409:SF16">
    <property type="entry name" value="SLR0320 PROTEIN"/>
    <property type="match status" value="1"/>
</dbReference>
<accession>A0A1M5T3Z3</accession>
<feature type="domain" description="Radical SAM core" evidence="6">
    <location>
        <begin position="160"/>
        <end position="390"/>
    </location>
</feature>
<dbReference type="PANTHER" id="PTHR43409">
    <property type="entry name" value="ANAEROBIC MAGNESIUM-PROTOPORPHYRIN IX MONOMETHYL ESTER CYCLASE-RELATED"/>
    <property type="match status" value="1"/>
</dbReference>
<dbReference type="RefSeq" id="WP_073373313.1">
    <property type="nucleotide sequence ID" value="NZ_FQXS01000002.1"/>
</dbReference>
<evidence type="ECO:0000256" key="5">
    <source>
        <dbReference type="ARBA" id="ARBA00023014"/>
    </source>
</evidence>
<dbReference type="SUPFAM" id="SSF102114">
    <property type="entry name" value="Radical SAM enzymes"/>
    <property type="match status" value="1"/>
</dbReference>
<evidence type="ECO:0000259" key="6">
    <source>
        <dbReference type="PROSITE" id="PS51918"/>
    </source>
</evidence>
<dbReference type="InterPro" id="IPR058240">
    <property type="entry name" value="rSAM_sf"/>
</dbReference>
<dbReference type="InterPro" id="IPR007197">
    <property type="entry name" value="rSAM"/>
</dbReference>
<dbReference type="GO" id="GO:0003824">
    <property type="term" value="F:catalytic activity"/>
    <property type="evidence" value="ECO:0007669"/>
    <property type="project" value="InterPro"/>
</dbReference>
<keyword evidence="5" id="KW-0411">Iron-sulfur</keyword>
<proteinExistence type="predicted"/>
<evidence type="ECO:0000256" key="3">
    <source>
        <dbReference type="ARBA" id="ARBA00022723"/>
    </source>
</evidence>
<keyword evidence="8" id="KW-1185">Reference proteome</keyword>
<dbReference type="Proteomes" id="UP000184139">
    <property type="component" value="Unassembled WGS sequence"/>
</dbReference>
<dbReference type="InterPro" id="IPR025288">
    <property type="entry name" value="DUF4080"/>
</dbReference>
<dbReference type="SFLD" id="SFLDG01082">
    <property type="entry name" value="B12-binding_domain_containing"/>
    <property type="match status" value="1"/>
</dbReference>
<dbReference type="Pfam" id="PF13311">
    <property type="entry name" value="DUF4080"/>
    <property type="match status" value="1"/>
</dbReference>
<dbReference type="InterPro" id="IPR006638">
    <property type="entry name" value="Elp3/MiaA/NifB-like_rSAM"/>
</dbReference>
<dbReference type="Pfam" id="PF04055">
    <property type="entry name" value="Radical_SAM"/>
    <property type="match status" value="1"/>
</dbReference>
<dbReference type="OrthoDB" id="9804952at2"/>
<protein>
    <submittedName>
        <fullName evidence="7">Radical SAM superfamily enzyme YgiQ, UPF0313 family</fullName>
    </submittedName>
</protein>
<evidence type="ECO:0000313" key="7">
    <source>
        <dbReference type="EMBL" id="SHH45320.1"/>
    </source>
</evidence>
<dbReference type="InterPro" id="IPR051198">
    <property type="entry name" value="BchE-like"/>
</dbReference>
<dbReference type="InterPro" id="IPR023404">
    <property type="entry name" value="rSAM_horseshoe"/>
</dbReference>
<evidence type="ECO:0000313" key="8">
    <source>
        <dbReference type="Proteomes" id="UP000184139"/>
    </source>
</evidence>
<comment type="cofactor">
    <cofactor evidence="1">
        <name>[4Fe-4S] cluster</name>
        <dbReference type="ChEBI" id="CHEBI:49883"/>
    </cofactor>
</comment>
<evidence type="ECO:0000256" key="4">
    <source>
        <dbReference type="ARBA" id="ARBA00023004"/>
    </source>
</evidence>
<dbReference type="SFLD" id="SFLDS00029">
    <property type="entry name" value="Radical_SAM"/>
    <property type="match status" value="1"/>
</dbReference>
<gene>
    <name evidence="7" type="ORF">SAMN02745124_00583</name>
</gene>
<organism evidence="7 8">
    <name type="scientific">Desulfofustis glycolicus DSM 9705</name>
    <dbReference type="NCBI Taxonomy" id="1121409"/>
    <lineage>
        <taxon>Bacteria</taxon>
        <taxon>Pseudomonadati</taxon>
        <taxon>Thermodesulfobacteriota</taxon>
        <taxon>Desulfobulbia</taxon>
        <taxon>Desulfobulbales</taxon>
        <taxon>Desulfocapsaceae</taxon>
        <taxon>Desulfofustis</taxon>
    </lineage>
</organism>
<sequence>MKIVAVGINARYTHSCLACFYLRQEVEHHLPDAAVAIRQFTINDPPYEIVQQLADEPADYLFFSAVIWNSELLEHLIDDLLVVSNGPRIVVGGPQAEVIGIRCADRDRVCIFSGAIEAAGSDFYRDLRQKEVRGHYRAPSFHGAGRVLTSPYRPEDFAGPLANRAVYYESSRGCPFSCSYCLSSAEHGLYHKDLDQVRMELAAILVHRPKTLRFVDRTFNDRPQRALAIWRFLAEQDGPTLFHFELAPDRFTEEMFAFLETVEAGRFQFEIGLQSTNPSTLAAIRRPVDPETAAETIRRLRRLETIHLHVDLILGLPFESAATFARSINDAFAMEPHYIQMGLLKILPGTEMAATAPVHHYRFSPRPPYPVFANRWLDETALRALYRRGECLERFVNNRYFVALWRYLVAGGEDMAMFFRDLAKLFVRRVFSGAGTTQETLSILLFEHLYGRGDADLCRELLTYDWLRCGHRFLPDHLQQDVTLEELRDEMYRRLPAAIDGLFDRRGRSRFIKKQIFYRFSPQLLEQTGCSDPPDGALLCFLTQREERVFGLQKTVLLTISD</sequence>
<evidence type="ECO:0000256" key="1">
    <source>
        <dbReference type="ARBA" id="ARBA00001966"/>
    </source>
</evidence>
<dbReference type="EMBL" id="FQXS01000002">
    <property type="protein sequence ID" value="SHH45320.1"/>
    <property type="molecule type" value="Genomic_DNA"/>
</dbReference>
<keyword evidence="2" id="KW-0949">S-adenosyl-L-methionine</keyword>
<name>A0A1M5T3Z3_9BACT</name>
<dbReference type="SMART" id="SM00729">
    <property type="entry name" value="Elp3"/>
    <property type="match status" value="1"/>
</dbReference>
<dbReference type="Gene3D" id="3.80.30.20">
    <property type="entry name" value="tm_1862 like domain"/>
    <property type="match status" value="1"/>
</dbReference>